<dbReference type="EMBL" id="JADIMW010000019">
    <property type="protein sequence ID" value="MBO8437652.1"/>
    <property type="molecule type" value="Genomic_DNA"/>
</dbReference>
<keyword evidence="2 6" id="KW-0031">Aminopeptidase</keyword>
<evidence type="ECO:0000256" key="4">
    <source>
        <dbReference type="ARBA" id="ARBA00022723"/>
    </source>
</evidence>
<dbReference type="PRINTS" id="PR00599">
    <property type="entry name" value="MAPEPTIDASE"/>
</dbReference>
<dbReference type="InterPro" id="IPR036005">
    <property type="entry name" value="Creatinase/aminopeptidase-like"/>
</dbReference>
<dbReference type="Proteomes" id="UP000823636">
    <property type="component" value="Unassembled WGS sequence"/>
</dbReference>
<accession>A0A9D9E2S0</accession>
<keyword evidence="3 6" id="KW-0645">Protease</keyword>
<dbReference type="GO" id="GO:0006508">
    <property type="term" value="P:proteolysis"/>
    <property type="evidence" value="ECO:0007669"/>
    <property type="project" value="UniProtKB-KW"/>
</dbReference>
<gene>
    <name evidence="6 9" type="primary">map</name>
    <name evidence="9" type="ORF">IAC54_01975</name>
</gene>
<evidence type="ECO:0000256" key="6">
    <source>
        <dbReference type="HAMAP-Rule" id="MF_01974"/>
    </source>
</evidence>
<dbReference type="CDD" id="cd01086">
    <property type="entry name" value="MetAP1"/>
    <property type="match status" value="1"/>
</dbReference>
<comment type="cofactor">
    <cofactor evidence="6">
        <name>Co(2+)</name>
        <dbReference type="ChEBI" id="CHEBI:48828"/>
    </cofactor>
    <cofactor evidence="6">
        <name>Zn(2+)</name>
        <dbReference type="ChEBI" id="CHEBI:29105"/>
    </cofactor>
    <cofactor evidence="6">
        <name>Mn(2+)</name>
        <dbReference type="ChEBI" id="CHEBI:29035"/>
    </cofactor>
    <cofactor evidence="6">
        <name>Fe(2+)</name>
        <dbReference type="ChEBI" id="CHEBI:29033"/>
    </cofactor>
    <text evidence="6">Binds 2 divalent metal cations per subunit. Has a high-affinity and a low affinity metal-binding site. The true nature of the physiological cofactor is under debate. The enzyme is active with cobalt, zinc, manganese or divalent iron ions. Most likely, methionine aminopeptidases function as mononuclear Fe(2+)-metalloproteases under physiological conditions, and the catalytically relevant metal-binding site has been assigned to the histidine-containing high-affinity site.</text>
</comment>
<keyword evidence="5 6" id="KW-0378">Hydrolase</keyword>
<dbReference type="PANTHER" id="PTHR43330">
    <property type="entry name" value="METHIONINE AMINOPEPTIDASE"/>
    <property type="match status" value="1"/>
</dbReference>
<feature type="binding site" evidence="6">
    <location>
        <position position="232"/>
    </location>
    <ligand>
        <name>a divalent metal cation</name>
        <dbReference type="ChEBI" id="CHEBI:60240"/>
        <label>1</label>
    </ligand>
</feature>
<feature type="binding site" evidence="6">
    <location>
        <position position="94"/>
    </location>
    <ligand>
        <name>a divalent metal cation</name>
        <dbReference type="ChEBI" id="CHEBI:60240"/>
        <label>1</label>
    </ligand>
</feature>
<feature type="binding site" evidence="6">
    <location>
        <position position="232"/>
    </location>
    <ligand>
        <name>a divalent metal cation</name>
        <dbReference type="ChEBI" id="CHEBI:60240"/>
        <label>2</label>
        <note>catalytic</note>
    </ligand>
</feature>
<evidence type="ECO:0000256" key="2">
    <source>
        <dbReference type="ARBA" id="ARBA00022438"/>
    </source>
</evidence>
<dbReference type="PROSITE" id="PS00680">
    <property type="entry name" value="MAP_1"/>
    <property type="match status" value="1"/>
</dbReference>
<feature type="binding site" evidence="6">
    <location>
        <position position="201"/>
    </location>
    <ligand>
        <name>a divalent metal cation</name>
        <dbReference type="ChEBI" id="CHEBI:60240"/>
        <label>2</label>
        <note>catalytic</note>
    </ligand>
</feature>
<dbReference type="Pfam" id="PF00557">
    <property type="entry name" value="Peptidase_M24"/>
    <property type="match status" value="1"/>
</dbReference>
<evidence type="ECO:0000256" key="5">
    <source>
        <dbReference type="ARBA" id="ARBA00022801"/>
    </source>
</evidence>
<comment type="similarity">
    <text evidence="6">Belongs to the peptidase M24A family. Methionine aminopeptidase type 1 subfamily.</text>
</comment>
<evidence type="ECO:0000256" key="3">
    <source>
        <dbReference type="ARBA" id="ARBA00022670"/>
    </source>
</evidence>
<evidence type="ECO:0000256" key="1">
    <source>
        <dbReference type="ARBA" id="ARBA00002521"/>
    </source>
</evidence>
<protein>
    <recommendedName>
        <fullName evidence="6 7">Methionine aminopeptidase</fullName>
        <shortName evidence="6">MAP</shortName>
        <shortName evidence="6">MetAP</shortName>
        <ecNumber evidence="6 7">3.4.11.18</ecNumber>
    </recommendedName>
    <alternativeName>
        <fullName evidence="6">Peptidase M</fullName>
    </alternativeName>
</protein>
<feature type="binding site" evidence="6">
    <location>
        <position position="175"/>
    </location>
    <ligand>
        <name>substrate</name>
    </ligand>
</feature>
<dbReference type="InterPro" id="IPR000994">
    <property type="entry name" value="Pept_M24"/>
</dbReference>
<reference evidence="9" key="2">
    <citation type="journal article" date="2021" name="PeerJ">
        <title>Extensive microbial diversity within the chicken gut microbiome revealed by metagenomics and culture.</title>
        <authorList>
            <person name="Gilroy R."/>
            <person name="Ravi A."/>
            <person name="Getino M."/>
            <person name="Pursley I."/>
            <person name="Horton D.L."/>
            <person name="Alikhan N.F."/>
            <person name="Baker D."/>
            <person name="Gharbi K."/>
            <person name="Hall N."/>
            <person name="Watson M."/>
            <person name="Adriaenssens E.M."/>
            <person name="Foster-Nyarko E."/>
            <person name="Jarju S."/>
            <person name="Secka A."/>
            <person name="Antonio M."/>
            <person name="Oren A."/>
            <person name="Chaudhuri R.R."/>
            <person name="La Ragione R."/>
            <person name="Hildebrand F."/>
            <person name="Pallen M.J."/>
        </authorList>
    </citation>
    <scope>NUCLEOTIDE SEQUENCE</scope>
    <source>
        <strain evidence="9">G3-4614</strain>
    </source>
</reference>
<dbReference type="GO" id="GO:0005829">
    <property type="term" value="C:cytosol"/>
    <property type="evidence" value="ECO:0007669"/>
    <property type="project" value="TreeGrafter"/>
</dbReference>
<dbReference type="EC" id="3.4.11.18" evidence="6 7"/>
<evidence type="ECO:0000313" key="9">
    <source>
        <dbReference type="EMBL" id="MBO8437652.1"/>
    </source>
</evidence>
<dbReference type="GO" id="GO:0004239">
    <property type="term" value="F:initiator methionyl aminopeptidase activity"/>
    <property type="evidence" value="ECO:0007669"/>
    <property type="project" value="UniProtKB-UniRule"/>
</dbReference>
<dbReference type="NCBIfam" id="TIGR00500">
    <property type="entry name" value="met_pdase_I"/>
    <property type="match status" value="1"/>
</dbReference>
<dbReference type="SUPFAM" id="SSF55920">
    <property type="entry name" value="Creatinase/aminopeptidase"/>
    <property type="match status" value="1"/>
</dbReference>
<comment type="catalytic activity">
    <reaction evidence="6 7">
        <text>Release of N-terminal amino acids, preferentially methionine, from peptides and arylamides.</text>
        <dbReference type="EC" id="3.4.11.18"/>
    </reaction>
</comment>
<dbReference type="GO" id="GO:0046872">
    <property type="term" value="F:metal ion binding"/>
    <property type="evidence" value="ECO:0007669"/>
    <property type="project" value="UniProtKB-UniRule"/>
</dbReference>
<name>A0A9D9E2S0_9BACT</name>
<feature type="binding site" evidence="6">
    <location>
        <position position="168"/>
    </location>
    <ligand>
        <name>a divalent metal cation</name>
        <dbReference type="ChEBI" id="CHEBI:60240"/>
        <label>2</label>
        <note>catalytic</note>
    </ligand>
</feature>
<feature type="binding site" evidence="6">
    <location>
        <position position="105"/>
    </location>
    <ligand>
        <name>a divalent metal cation</name>
        <dbReference type="ChEBI" id="CHEBI:60240"/>
        <label>1</label>
    </ligand>
</feature>
<evidence type="ECO:0000256" key="7">
    <source>
        <dbReference type="RuleBase" id="RU003653"/>
    </source>
</evidence>
<keyword evidence="4 6" id="KW-0479">Metal-binding</keyword>
<comment type="subunit">
    <text evidence="6">Monomer.</text>
</comment>
<dbReference type="PANTHER" id="PTHR43330:SF27">
    <property type="entry name" value="METHIONINE AMINOPEPTIDASE"/>
    <property type="match status" value="1"/>
</dbReference>
<dbReference type="InterPro" id="IPR002467">
    <property type="entry name" value="Pept_M24A_MAP1"/>
</dbReference>
<dbReference type="GO" id="GO:0070006">
    <property type="term" value="F:metalloaminopeptidase activity"/>
    <property type="evidence" value="ECO:0007669"/>
    <property type="project" value="UniProtKB-UniRule"/>
</dbReference>
<feature type="binding site" evidence="6">
    <location>
        <position position="105"/>
    </location>
    <ligand>
        <name>a divalent metal cation</name>
        <dbReference type="ChEBI" id="CHEBI:60240"/>
        <label>2</label>
        <note>catalytic</note>
    </ligand>
</feature>
<feature type="binding site" evidence="6">
    <location>
        <position position="77"/>
    </location>
    <ligand>
        <name>substrate</name>
    </ligand>
</feature>
<sequence length="260" mass="28830">MIYLKTDEEIELMRESNLLLGQTLGELAKWVAPGISTLKLDSIAEEYIRDNGGIPSCLGYSGYPNSICASVNEQVVHGIPSGYVLKDGDIISIDLCVLKNGFHGDSTYTFCVGEVSYDVRRLLKTTKEALYLGIEQAVDGKRVGDISNAIQSYCEKKGYSVVREMCGHGIGKHMHEEPEVPNYGRRGCGPILRSGMVIAIEPMINMGSRNIVIERDGWTTRTRDRKPSAHYELSVAVREGKADILSTFKYVEEVLGDRFI</sequence>
<evidence type="ECO:0000259" key="8">
    <source>
        <dbReference type="Pfam" id="PF00557"/>
    </source>
</evidence>
<reference evidence="9" key="1">
    <citation type="submission" date="2020-10" db="EMBL/GenBank/DDBJ databases">
        <authorList>
            <person name="Gilroy R."/>
        </authorList>
    </citation>
    <scope>NUCLEOTIDE SEQUENCE</scope>
    <source>
        <strain evidence="9">G3-4614</strain>
    </source>
</reference>
<comment type="caution">
    <text evidence="9">The sequence shown here is derived from an EMBL/GenBank/DDBJ whole genome shotgun (WGS) entry which is preliminary data.</text>
</comment>
<dbReference type="InterPro" id="IPR001714">
    <property type="entry name" value="Pept_M24_MAP"/>
</dbReference>
<dbReference type="Gene3D" id="3.90.230.10">
    <property type="entry name" value="Creatinase/methionine aminopeptidase superfamily"/>
    <property type="match status" value="1"/>
</dbReference>
<evidence type="ECO:0000313" key="10">
    <source>
        <dbReference type="Proteomes" id="UP000823636"/>
    </source>
</evidence>
<comment type="function">
    <text evidence="1 6">Removes the N-terminal methionine from nascent proteins. The N-terminal methionine is often cleaved when the second residue in the primary sequence is small and uncharged (Met-Ala-, Cys, Gly, Pro, Ser, Thr, or Val). Requires deformylation of the N(alpha)-formylated initiator methionine before it can be hydrolyzed.</text>
</comment>
<feature type="domain" description="Peptidase M24" evidence="8">
    <location>
        <begin position="11"/>
        <end position="215"/>
    </location>
</feature>
<organism evidence="9 10">
    <name type="scientific">Candidatus Caccoplasma merdipullorum</name>
    <dbReference type="NCBI Taxonomy" id="2840718"/>
    <lineage>
        <taxon>Bacteria</taxon>
        <taxon>Pseudomonadati</taxon>
        <taxon>Bacteroidota</taxon>
        <taxon>Bacteroidia</taxon>
        <taxon>Bacteroidales</taxon>
        <taxon>Bacteroidaceae</taxon>
        <taxon>Bacteroidaceae incertae sedis</taxon>
        <taxon>Candidatus Caccoplasma</taxon>
    </lineage>
</organism>
<proteinExistence type="inferred from homology"/>
<dbReference type="HAMAP" id="MF_01974">
    <property type="entry name" value="MetAP_1"/>
    <property type="match status" value="1"/>
</dbReference>
<dbReference type="AlphaFoldDB" id="A0A9D9E2S0"/>